<dbReference type="InterPro" id="IPR009078">
    <property type="entry name" value="Ferritin-like_SF"/>
</dbReference>
<name>A0ABT5DEF4_9BACT</name>
<evidence type="ECO:0000313" key="1">
    <source>
        <dbReference type="EMBL" id="MDC0712031.1"/>
    </source>
</evidence>
<keyword evidence="2" id="KW-1185">Reference proteome</keyword>
<comment type="caution">
    <text evidence="1">The sequence shown here is derived from an EMBL/GenBank/DDBJ whole genome shotgun (WGS) entry which is preliminary data.</text>
</comment>
<evidence type="ECO:0000313" key="2">
    <source>
        <dbReference type="Proteomes" id="UP001221838"/>
    </source>
</evidence>
<evidence type="ECO:0008006" key="3">
    <source>
        <dbReference type="Google" id="ProtNLM"/>
    </source>
</evidence>
<dbReference type="RefSeq" id="WP_272142084.1">
    <property type="nucleotide sequence ID" value="NZ_JAQNDM010000002.1"/>
</dbReference>
<reference evidence="1 2" key="1">
    <citation type="submission" date="2022-11" db="EMBL/GenBank/DDBJ databases">
        <title>Minimal conservation of predation-associated metabolite biosynthetic gene clusters underscores biosynthetic potential of Myxococcota including descriptions for ten novel species: Archangium lansinium sp. nov., Myxococcus landrumus sp. nov., Nannocystis bai.</title>
        <authorList>
            <person name="Ahearne A."/>
            <person name="Stevens C."/>
            <person name="Dowd S."/>
        </authorList>
    </citation>
    <scope>NUCLEOTIDE SEQUENCE [LARGE SCALE GENOMIC DNA]</scope>
    <source>
        <strain evidence="1 2">NCWAL01</strain>
    </source>
</reference>
<proteinExistence type="predicted"/>
<gene>
    <name evidence="1" type="ORF">POL68_26420</name>
</gene>
<dbReference type="EMBL" id="JAQNDM010000002">
    <property type="protein sequence ID" value="MDC0712031.1"/>
    <property type="molecule type" value="Genomic_DNA"/>
</dbReference>
<dbReference type="SUPFAM" id="SSF47240">
    <property type="entry name" value="Ferritin-like"/>
    <property type="match status" value="1"/>
</dbReference>
<dbReference type="Proteomes" id="UP001221838">
    <property type="component" value="Unassembled WGS sequence"/>
</dbReference>
<protein>
    <recommendedName>
        <fullName evidence="3">Ferritin-like domain-containing protein</fullName>
    </recommendedName>
</protein>
<organism evidence="1 2">
    <name type="scientific">Stigmatella ashevillensis</name>
    <dbReference type="NCBI Taxonomy" id="2995309"/>
    <lineage>
        <taxon>Bacteria</taxon>
        <taxon>Pseudomonadati</taxon>
        <taxon>Myxococcota</taxon>
        <taxon>Myxococcia</taxon>
        <taxon>Myxococcales</taxon>
        <taxon>Cystobacterineae</taxon>
        <taxon>Archangiaceae</taxon>
        <taxon>Stigmatella</taxon>
    </lineage>
</organism>
<sequence>MRERIQTVLKRIASEPTLEARWLNTLSLLEFIGVRKISRTVADRHPSLEVLGHLADETRHALAFKRLACEVAGTEPSEYLCAQEAAAWFQTLDRELAAWTVRTLGQEDVQLNYLLTTTLVEQRAMLLYPLYKAATRHPAVRAELGKVVTEEQSHRLDIEDTCLRRLAEVGVSDFSALKPIEERLFEGLLRALEQWTAPSTLQDSAVQGEG</sequence>
<accession>A0ABT5DEF4</accession>